<name>V4SBM3_CITCL</name>
<reference evidence="1 2" key="1">
    <citation type="submission" date="2013-10" db="EMBL/GenBank/DDBJ databases">
        <authorList>
            <consortium name="International Citrus Genome Consortium"/>
            <person name="Jenkins J."/>
            <person name="Schmutz J."/>
            <person name="Prochnik S."/>
            <person name="Rokhsar D."/>
            <person name="Gmitter F."/>
            <person name="Ollitrault P."/>
            <person name="Machado M."/>
            <person name="Talon M."/>
            <person name="Wincker P."/>
            <person name="Jaillon O."/>
            <person name="Morgante M."/>
        </authorList>
    </citation>
    <scope>NUCLEOTIDE SEQUENCE</scope>
    <source>
        <strain evidence="2">cv. Clemenules</strain>
    </source>
</reference>
<dbReference type="EMBL" id="KI536799">
    <property type="protein sequence ID" value="ESR44973.1"/>
    <property type="molecule type" value="Genomic_DNA"/>
</dbReference>
<dbReference type="Gramene" id="ESR44973">
    <property type="protein sequence ID" value="ESR44973"/>
    <property type="gene ID" value="CICLE_v10002976mg"/>
</dbReference>
<sequence>MSLSYLIHPSYNTTNPDIKYRTFILNNNGRGLHRESVQIKQGYRGIPNTLIPLSGFCIVAILKTELHDPPLASLRLQHHWVPLDWIHDT</sequence>
<dbReference type="Proteomes" id="UP000030687">
    <property type="component" value="Unassembled WGS sequence"/>
</dbReference>
<dbReference type="AlphaFoldDB" id="V4SBM3"/>
<proteinExistence type="predicted"/>
<gene>
    <name evidence="1" type="ORF">CICLE_v10002976mg</name>
</gene>
<evidence type="ECO:0000313" key="2">
    <source>
        <dbReference type="Proteomes" id="UP000030687"/>
    </source>
</evidence>
<dbReference type="KEGG" id="cic:CICLE_v10002976mg"/>
<dbReference type="InParanoid" id="V4SBM3"/>
<accession>V4SBM3</accession>
<evidence type="ECO:0000313" key="1">
    <source>
        <dbReference type="EMBL" id="ESR44973.1"/>
    </source>
</evidence>
<keyword evidence="2" id="KW-1185">Reference proteome</keyword>
<protein>
    <submittedName>
        <fullName evidence="1">Uncharacterized protein</fullName>
    </submittedName>
</protein>
<organism evidence="1 2">
    <name type="scientific">Citrus clementina</name>
    <name type="common">Clementine</name>
    <name type="synonym">Citrus deliciosa x Citrus sinensis</name>
    <dbReference type="NCBI Taxonomy" id="85681"/>
    <lineage>
        <taxon>Eukaryota</taxon>
        <taxon>Viridiplantae</taxon>
        <taxon>Streptophyta</taxon>
        <taxon>Embryophyta</taxon>
        <taxon>Tracheophyta</taxon>
        <taxon>Spermatophyta</taxon>
        <taxon>Magnoliopsida</taxon>
        <taxon>eudicotyledons</taxon>
        <taxon>Gunneridae</taxon>
        <taxon>Pentapetalae</taxon>
        <taxon>rosids</taxon>
        <taxon>malvids</taxon>
        <taxon>Sapindales</taxon>
        <taxon>Rutaceae</taxon>
        <taxon>Aurantioideae</taxon>
        <taxon>Citrus</taxon>
    </lineage>
</organism>